<sequence>MLRHAEDLFKEHALSEDVVRAVAERMMARHFTRDKVCFTVRRRGGRIFFLRQGCIREELPTGEVRLWRSDTMFGEWTASKRGFYGANGILLSTAGTGLSIPVMDVRQLAREHPDLLTALAAMGAERYHLTESLYGVSRRSPTSRVANLLLYLSAGTTNAIYHVRDERGQMVVQHAPGGLVEGPTQADLADALALGRATVEKILATLRERKALMKSMPGGRTNRFYEIEDRDALMEIARGA</sequence>
<evidence type="ECO:0000256" key="3">
    <source>
        <dbReference type="ARBA" id="ARBA00023163"/>
    </source>
</evidence>
<dbReference type="EMBL" id="JAEEAQ010000014">
    <property type="protein sequence ID" value="MBI0312010.1"/>
    <property type="molecule type" value="Genomic_DNA"/>
</dbReference>
<keyword evidence="3" id="KW-0804">Transcription</keyword>
<dbReference type="Gene3D" id="2.60.120.10">
    <property type="entry name" value="Jelly Rolls"/>
    <property type="match status" value="1"/>
</dbReference>
<organism evidence="5 6">
    <name type="scientific">Streptomyces javensis</name>
    <dbReference type="NCBI Taxonomy" id="114698"/>
    <lineage>
        <taxon>Bacteria</taxon>
        <taxon>Bacillati</taxon>
        <taxon>Actinomycetota</taxon>
        <taxon>Actinomycetes</taxon>
        <taxon>Kitasatosporales</taxon>
        <taxon>Streptomycetaceae</taxon>
        <taxon>Streptomyces</taxon>
        <taxon>Streptomyces violaceusniger group</taxon>
    </lineage>
</organism>
<accession>A0ABS0R4I7</accession>
<dbReference type="RefSeq" id="WP_198275287.1">
    <property type="nucleotide sequence ID" value="NZ_BAAAIF010000069.1"/>
</dbReference>
<keyword evidence="6" id="KW-1185">Reference proteome</keyword>
<evidence type="ECO:0000259" key="4">
    <source>
        <dbReference type="Pfam" id="PF13545"/>
    </source>
</evidence>
<evidence type="ECO:0000256" key="1">
    <source>
        <dbReference type="ARBA" id="ARBA00023015"/>
    </source>
</evidence>
<dbReference type="InterPro" id="IPR012318">
    <property type="entry name" value="HTH_CRP"/>
</dbReference>
<gene>
    <name evidence="5" type="ORF">JBF12_02970</name>
</gene>
<keyword evidence="2" id="KW-0238">DNA-binding</keyword>
<comment type="caution">
    <text evidence="5">The sequence shown here is derived from an EMBL/GenBank/DDBJ whole genome shotgun (WGS) entry which is preliminary data.</text>
</comment>
<dbReference type="Proteomes" id="UP000638849">
    <property type="component" value="Unassembled WGS sequence"/>
</dbReference>
<evidence type="ECO:0000256" key="2">
    <source>
        <dbReference type="ARBA" id="ARBA00023125"/>
    </source>
</evidence>
<dbReference type="InterPro" id="IPR014710">
    <property type="entry name" value="RmlC-like_jellyroll"/>
</dbReference>
<evidence type="ECO:0000313" key="6">
    <source>
        <dbReference type="Proteomes" id="UP000638849"/>
    </source>
</evidence>
<dbReference type="SUPFAM" id="SSF51206">
    <property type="entry name" value="cAMP-binding domain-like"/>
    <property type="match status" value="1"/>
</dbReference>
<name>A0ABS0R4I7_9ACTN</name>
<evidence type="ECO:0000313" key="5">
    <source>
        <dbReference type="EMBL" id="MBI0312010.1"/>
    </source>
</evidence>
<keyword evidence="1" id="KW-0805">Transcription regulation</keyword>
<dbReference type="Pfam" id="PF13545">
    <property type="entry name" value="HTH_Crp_2"/>
    <property type="match status" value="1"/>
</dbReference>
<protein>
    <submittedName>
        <fullName evidence="5">Crp/Fnr family transcriptional regulator</fullName>
    </submittedName>
</protein>
<feature type="domain" description="HTH crp-type" evidence="4">
    <location>
        <begin position="144"/>
        <end position="235"/>
    </location>
</feature>
<dbReference type="InterPro" id="IPR036388">
    <property type="entry name" value="WH-like_DNA-bd_sf"/>
</dbReference>
<dbReference type="InterPro" id="IPR018490">
    <property type="entry name" value="cNMP-bd_dom_sf"/>
</dbReference>
<dbReference type="Gene3D" id="1.10.10.10">
    <property type="entry name" value="Winged helix-like DNA-binding domain superfamily/Winged helix DNA-binding domain"/>
    <property type="match status" value="1"/>
</dbReference>
<reference evidence="5 6" key="1">
    <citation type="submission" date="2020-12" db="EMBL/GenBank/DDBJ databases">
        <authorList>
            <person name="Kusuma A.B."/>
            <person name="Nouioui I."/>
            <person name="Goodfellow M."/>
        </authorList>
    </citation>
    <scope>NUCLEOTIDE SEQUENCE [LARGE SCALE GENOMIC DNA]</scope>
    <source>
        <strain evidence="5 6">DSM 41764</strain>
    </source>
</reference>
<proteinExistence type="predicted"/>